<accession>I5D605</accession>
<evidence type="ECO:0000313" key="3">
    <source>
        <dbReference type="EMBL" id="EIN15114.1"/>
    </source>
</evidence>
<dbReference type="PATRIC" id="fig|1110504.5.peg.738"/>
<feature type="domain" description="DUF31" evidence="2">
    <location>
        <begin position="188"/>
        <end position="568"/>
    </location>
</feature>
<protein>
    <recommendedName>
        <fullName evidence="2">DUF31 domain-containing protein</fullName>
    </recommendedName>
</protein>
<name>I5D605_MYCAA</name>
<feature type="coiled-coil region" evidence="1">
    <location>
        <begin position="96"/>
        <end position="135"/>
    </location>
</feature>
<dbReference type="EMBL" id="AJPR01000011">
    <property type="protein sequence ID" value="EIN15114.1"/>
    <property type="molecule type" value="Genomic_DNA"/>
</dbReference>
<dbReference type="Pfam" id="PF01732">
    <property type="entry name" value="Mycop_pep_DUF31"/>
    <property type="match status" value="1"/>
</dbReference>
<dbReference type="Proteomes" id="UP000003181">
    <property type="component" value="Unassembled WGS sequence"/>
</dbReference>
<gene>
    <name evidence="3" type="ORF">MAGb_7590</name>
</gene>
<dbReference type="OrthoDB" id="395427at2"/>
<keyword evidence="1" id="KW-0175">Coiled coil</keyword>
<evidence type="ECO:0000259" key="2">
    <source>
        <dbReference type="Pfam" id="PF01732"/>
    </source>
</evidence>
<dbReference type="InterPro" id="IPR022382">
    <property type="entry name" value="Mycoplasma_peptidase_DUF31"/>
</dbReference>
<organism evidence="3 4">
    <name type="scientific">Mycoplasmopsis agalactiae 14628</name>
    <dbReference type="NCBI Taxonomy" id="1110504"/>
    <lineage>
        <taxon>Bacteria</taxon>
        <taxon>Bacillati</taxon>
        <taxon>Mycoplasmatota</taxon>
        <taxon>Mycoplasmoidales</taxon>
        <taxon>Metamycoplasmataceae</taxon>
        <taxon>Mycoplasmopsis</taxon>
    </lineage>
</organism>
<evidence type="ECO:0000256" key="1">
    <source>
        <dbReference type="SAM" id="Coils"/>
    </source>
</evidence>
<evidence type="ECO:0000313" key="4">
    <source>
        <dbReference type="Proteomes" id="UP000003181"/>
    </source>
</evidence>
<dbReference type="AlphaFoldDB" id="I5D605"/>
<reference evidence="3 4" key="1">
    <citation type="journal article" date="2012" name="Appl. Environ. Microbiol.">
        <title>Emergence of Atypical Mycoplasma agalactiae Strains Harboring a New Prophage and Associated with an Alpine Wild Ungulate Mortality Episode.</title>
        <authorList>
            <person name="Tardy F."/>
            <person name="Baranowski E."/>
            <person name="Nouvel L.X."/>
            <person name="Mick V."/>
            <person name="Manso-Silvan L."/>
            <person name="Thiaucourt F."/>
            <person name="Thebault P."/>
            <person name="Breton M."/>
            <person name="Sirand-Pugnet P."/>
            <person name="Blanchard A."/>
            <person name="Garnier A."/>
            <person name="Gibert P."/>
            <person name="Game Y."/>
            <person name="Poumarat F."/>
            <person name="Citti C."/>
        </authorList>
    </citation>
    <scope>NUCLEOTIDE SEQUENCE [LARGE SCALE GENOMIC DNA]</scope>
    <source>
        <strain evidence="3 4">14628</strain>
    </source>
</reference>
<dbReference type="STRING" id="1110504.MAGb_7590"/>
<dbReference type="NCBIfam" id="NF045841">
    <property type="entry name" value="Ig_SerProt_MIP"/>
    <property type="match status" value="1"/>
</dbReference>
<dbReference type="PRINTS" id="PR00840">
    <property type="entry name" value="Y06768FAMILY"/>
</dbReference>
<dbReference type="InterPro" id="IPR022381">
    <property type="entry name" value="Uncharacterised_MG067"/>
</dbReference>
<dbReference type="RefSeq" id="WP_004024468.1">
    <property type="nucleotide sequence ID" value="NZ_AJPR01000011.1"/>
</dbReference>
<comment type="caution">
    <text evidence="3">The sequence shown here is derived from an EMBL/GenBank/DDBJ whole genome shotgun (WGS) entry which is preliminary data.</text>
</comment>
<proteinExistence type="predicted"/>
<sequence>MKNKFFSFILIGGGLSFTTLLSSAKCDDSPNKPIKQENKANNELIDKVNSLFKLLNLSSQKINNESHEALNLKSKINEHIQNLKSFDINILSTDQLNNYINSLQQLLIEANNFLNKNKNENLDKLNSERDTIEAGKMPLDPINKLPMESEVPAMPALPNFPFGLFNNANKHKYPEHASKFKVVDSKVLYKELYDRTFSLKYLTKLSDGGLLSDGAGTAWLLDYHKYTNSNNKYKLFLGTNLHVLSRFSNSLDKEKQEKLNYYDPTNDKVVAVALGKSSDVTNFDQKPNKTGSNRISPASYFTNSQKFINYEKLSSINSTKQTNAISEPKLVFAAVDFMNDEAIKNIQSGLNESASQYKQYKVSTNNIQHYKSAWDDFDSKNKVPITVDFAVFEVDIDLDQADETFKSWVNDAIKGLDAYIDRLEKTEILPNQDKNISKYMQTTDYVSASYDKNNQNNLWNAKDIYIAGYPNQNNTAIWMQNNPSERYLDSVSSYNSGLKNKDTFAFATGNIEEKVGVPSNAIINDNYWNRVMASWYGFQYGINFSSLYYGASGSLAYNEFGQMVGIYNSVTASVDYGDLLRSGGIAPFLQSSDIKAANNTIYAYNLIDGSNKSIYKNQKNSFIENLKFLYPNGFSDGSKQTKLFNDYSGEK</sequence>